<organism evidence="1">
    <name type="scientific">freshwater metagenome</name>
    <dbReference type="NCBI Taxonomy" id="449393"/>
    <lineage>
        <taxon>unclassified sequences</taxon>
        <taxon>metagenomes</taxon>
        <taxon>ecological metagenomes</taxon>
    </lineage>
</organism>
<sequence>MAERRVSKQLSKINPNQILFLLASLLLIALVIVVSMVAGRVTNNYPPSVAFSAVGSASITPDGIKLSGSANTLARTSSAGLSEVAKVGESIRQVLAANNVDSKNISSANLSIYPEYSYTPTGSRNLLGYRVSQGYEVVLEDGKAAGAVIDQLIRATGDKFQINSISSFITDQEGVVKIARADAIAKAKIKAQDYAQLTGKKLGKILSINENSMDAPVMPMATSKDSLGTSFDMGSTKVEVSLYISWELK</sequence>
<dbReference type="InterPro" id="IPR007497">
    <property type="entry name" value="SIMPL/DUF541"/>
</dbReference>
<proteinExistence type="predicted"/>
<dbReference type="EMBL" id="CAEZUC010000040">
    <property type="protein sequence ID" value="CAB4587067.1"/>
    <property type="molecule type" value="Genomic_DNA"/>
</dbReference>
<dbReference type="EMBL" id="CAFBLG010000040">
    <property type="protein sequence ID" value="CAB4863375.1"/>
    <property type="molecule type" value="Genomic_DNA"/>
</dbReference>
<dbReference type="AlphaFoldDB" id="A0A6J5Z0K6"/>
<accession>A0A6J5Z0K6</accession>
<protein>
    <submittedName>
        <fullName evidence="1">Unannotated protein</fullName>
    </submittedName>
</protein>
<evidence type="ECO:0000313" key="1">
    <source>
        <dbReference type="EMBL" id="CAB4333720.1"/>
    </source>
</evidence>
<dbReference type="EMBL" id="CAESAC010000034">
    <property type="protein sequence ID" value="CAB4333720.1"/>
    <property type="molecule type" value="Genomic_DNA"/>
</dbReference>
<dbReference type="Pfam" id="PF04402">
    <property type="entry name" value="SIMPL"/>
    <property type="match status" value="1"/>
</dbReference>
<dbReference type="Gene3D" id="3.30.70.2970">
    <property type="entry name" value="Protein of unknown function (DUF541), domain 2"/>
    <property type="match status" value="1"/>
</dbReference>
<dbReference type="EMBL" id="CAFBNN010000042">
    <property type="protein sequence ID" value="CAB4950529.1"/>
    <property type="molecule type" value="Genomic_DNA"/>
</dbReference>
<evidence type="ECO:0000313" key="2">
    <source>
        <dbReference type="EMBL" id="CAB4587067.1"/>
    </source>
</evidence>
<dbReference type="InterPro" id="IPR052022">
    <property type="entry name" value="26kDa_periplasmic_antigen"/>
</dbReference>
<evidence type="ECO:0000313" key="4">
    <source>
        <dbReference type="EMBL" id="CAB4950529.1"/>
    </source>
</evidence>
<reference evidence="1" key="1">
    <citation type="submission" date="2020-05" db="EMBL/GenBank/DDBJ databases">
        <authorList>
            <person name="Chiriac C."/>
            <person name="Salcher M."/>
            <person name="Ghai R."/>
            <person name="Kavagutti S V."/>
        </authorList>
    </citation>
    <scope>NUCLEOTIDE SEQUENCE</scope>
</reference>
<dbReference type="GO" id="GO:0006974">
    <property type="term" value="P:DNA damage response"/>
    <property type="evidence" value="ECO:0007669"/>
    <property type="project" value="TreeGrafter"/>
</dbReference>
<name>A0A6J5Z0K6_9ZZZZ</name>
<dbReference type="PANTHER" id="PTHR34387:SF1">
    <property type="entry name" value="PERIPLASMIC IMMUNOGENIC PROTEIN"/>
    <property type="match status" value="1"/>
</dbReference>
<evidence type="ECO:0000313" key="3">
    <source>
        <dbReference type="EMBL" id="CAB4863375.1"/>
    </source>
</evidence>
<dbReference type="Gene3D" id="3.30.110.170">
    <property type="entry name" value="Protein of unknown function (DUF541), domain 1"/>
    <property type="match status" value="1"/>
</dbReference>
<gene>
    <name evidence="2" type="ORF">UFOPK1776_00390</name>
    <name evidence="3" type="ORF">UFOPK3295_00552</name>
    <name evidence="4" type="ORF">UFOPK3797_00479</name>
    <name evidence="1" type="ORF">UFOPK4028_00384</name>
</gene>
<dbReference type="PANTHER" id="PTHR34387">
    <property type="entry name" value="SLR1258 PROTEIN"/>
    <property type="match status" value="1"/>
</dbReference>